<evidence type="ECO:0000313" key="1">
    <source>
        <dbReference type="EMBL" id="GAI03667.1"/>
    </source>
</evidence>
<evidence type="ECO:0008006" key="2">
    <source>
        <dbReference type="Google" id="ProtNLM"/>
    </source>
</evidence>
<dbReference type="EMBL" id="BARV01009740">
    <property type="protein sequence ID" value="GAI03667.1"/>
    <property type="molecule type" value="Genomic_DNA"/>
</dbReference>
<sequence length="302" mass="34972">TIWGGIIGDDGISNIQIGELGIGKAFSELQMWAKQLKERGIILAICSKNLEKIAKEPFVYHPDMILHLDDISIFVVNWGNKVDNIKYIQSVLNIGFDSMVFIDDSSFERNMIRKMLPEITVPELPEDPVDYVSYLRSLNLFETISYSDEDSDRTKKYQYEAKRTKFKTNFSSIDDYLKNLNMIAEVAEFDDYHTPRIAQLTQRSNQFNLRTKRYTEQDISEIRKSNQYITRYFKLEDKFGEYGLIGIVILKKIDSDSVFIDTLIVSCRVLKRGTEEFIFNKIVILAASEGCNKIIGEYLPTR</sequence>
<feature type="non-terminal residue" evidence="1">
    <location>
        <position position="1"/>
    </location>
</feature>
<protein>
    <recommendedName>
        <fullName evidence="2">FkbH domain-containing protein</fullName>
    </recommendedName>
</protein>
<dbReference type="Gene3D" id="3.40.50.1000">
    <property type="entry name" value="HAD superfamily/HAD-like"/>
    <property type="match status" value="1"/>
</dbReference>
<dbReference type="InterPro" id="IPR010033">
    <property type="entry name" value="HAD_SF_ppase_IIIC"/>
</dbReference>
<reference evidence="1" key="1">
    <citation type="journal article" date="2014" name="Front. Microbiol.">
        <title>High frequency of phylogenetically diverse reductive dehalogenase-homologous genes in deep subseafloor sedimentary metagenomes.</title>
        <authorList>
            <person name="Kawai M."/>
            <person name="Futagami T."/>
            <person name="Toyoda A."/>
            <person name="Takaki Y."/>
            <person name="Nishi S."/>
            <person name="Hori S."/>
            <person name="Arai W."/>
            <person name="Tsubouchi T."/>
            <person name="Morono Y."/>
            <person name="Uchiyama I."/>
            <person name="Ito T."/>
            <person name="Fujiyama A."/>
            <person name="Inagaki F."/>
            <person name="Takami H."/>
        </authorList>
    </citation>
    <scope>NUCLEOTIDE SEQUENCE</scope>
    <source>
        <strain evidence="1">Expedition CK06-06</strain>
    </source>
</reference>
<dbReference type="InterPro" id="IPR023214">
    <property type="entry name" value="HAD_sf"/>
</dbReference>
<dbReference type="AlphaFoldDB" id="X1K9H9"/>
<comment type="caution">
    <text evidence="1">The sequence shown here is derived from an EMBL/GenBank/DDBJ whole genome shotgun (WGS) entry which is preliminary data.</text>
</comment>
<organism evidence="1">
    <name type="scientific">marine sediment metagenome</name>
    <dbReference type="NCBI Taxonomy" id="412755"/>
    <lineage>
        <taxon>unclassified sequences</taxon>
        <taxon>metagenomes</taxon>
        <taxon>ecological metagenomes</taxon>
    </lineage>
</organism>
<proteinExistence type="predicted"/>
<dbReference type="SUPFAM" id="SSF56784">
    <property type="entry name" value="HAD-like"/>
    <property type="match status" value="1"/>
</dbReference>
<dbReference type="NCBIfam" id="TIGR01681">
    <property type="entry name" value="HAD-SF-IIIC"/>
    <property type="match status" value="1"/>
</dbReference>
<dbReference type="InterPro" id="IPR010037">
    <property type="entry name" value="FkbH_domain"/>
</dbReference>
<name>X1K9H9_9ZZZZ</name>
<dbReference type="NCBIfam" id="TIGR01686">
    <property type="entry name" value="FkbH"/>
    <property type="match status" value="1"/>
</dbReference>
<feature type="non-terminal residue" evidence="1">
    <location>
        <position position="302"/>
    </location>
</feature>
<dbReference type="InterPro" id="IPR036412">
    <property type="entry name" value="HAD-like_sf"/>
</dbReference>
<gene>
    <name evidence="1" type="ORF">S06H3_19102</name>
</gene>
<accession>X1K9H9</accession>